<reference evidence="1 2" key="1">
    <citation type="journal article" date="2012" name="J. Bacteriol.">
        <title>Complete genome sequence of the broad-host-range strain Sinorhizobium fredii USDA257.</title>
        <authorList>
            <person name="Schuldes J."/>
            <person name="Rodriguez Orbegoso M."/>
            <person name="Schmeisser C."/>
            <person name="Krishnan H.B."/>
            <person name="Daniel R."/>
            <person name="Streit W.R."/>
        </authorList>
    </citation>
    <scope>NUCLEOTIDE SEQUENCE [LARGE SCALE GENOMIC DNA]</scope>
    <source>
        <strain evidence="1 2">USDA 257</strain>
    </source>
</reference>
<dbReference type="EMBL" id="CP003563">
    <property type="protein sequence ID" value="AFL54353.1"/>
    <property type="molecule type" value="Genomic_DNA"/>
</dbReference>
<organism evidence="1 2">
    <name type="scientific">Sinorhizobium fredii (strain USDA 257)</name>
    <dbReference type="NCBI Taxonomy" id="1185652"/>
    <lineage>
        <taxon>Bacteria</taxon>
        <taxon>Pseudomonadati</taxon>
        <taxon>Pseudomonadota</taxon>
        <taxon>Alphaproteobacteria</taxon>
        <taxon>Hyphomicrobiales</taxon>
        <taxon>Rhizobiaceae</taxon>
        <taxon>Sinorhizobium/Ensifer group</taxon>
        <taxon>Sinorhizobium</taxon>
    </lineage>
</organism>
<name>I3XEP7_SINF2</name>
<proteinExistence type="predicted"/>
<dbReference type="PATRIC" id="fig|1185652.3.peg.6069"/>
<evidence type="ECO:0000313" key="2">
    <source>
        <dbReference type="Proteomes" id="UP000006180"/>
    </source>
</evidence>
<gene>
    <name evidence="1" type="ORF">USDA257_c58420</name>
</gene>
<dbReference type="KEGG" id="sfd:USDA257_c58420"/>
<dbReference type="STRING" id="1185652.USDA257_c58420"/>
<accession>I3XEP7</accession>
<protein>
    <submittedName>
        <fullName evidence="1">Uncharacterized protein</fullName>
    </submittedName>
</protein>
<evidence type="ECO:0000313" key="1">
    <source>
        <dbReference type="EMBL" id="AFL54353.1"/>
    </source>
</evidence>
<dbReference type="AlphaFoldDB" id="I3XEP7"/>
<dbReference type="HOGENOM" id="CLU_3205329_0_0_5"/>
<dbReference type="Proteomes" id="UP000006180">
    <property type="component" value="Chromosome"/>
</dbReference>
<sequence length="45" mass="4718">MAHHRFVGESMLAEDLWTARFASAASSLLPACGEKVAGGPDEGPF</sequence>